<dbReference type="CDD" id="cd00090">
    <property type="entry name" value="HTH_ARSR"/>
    <property type="match status" value="1"/>
</dbReference>
<dbReference type="Proteomes" id="UP000523528">
    <property type="component" value="Unassembled WGS sequence"/>
</dbReference>
<dbReference type="NCBIfam" id="NF033788">
    <property type="entry name" value="HTH_metalloreg"/>
    <property type="match status" value="1"/>
</dbReference>
<dbReference type="PANTHER" id="PTHR33154:SF33">
    <property type="entry name" value="TRANSCRIPTIONAL REPRESSOR SDPR"/>
    <property type="match status" value="1"/>
</dbReference>
<dbReference type="GO" id="GO:0003677">
    <property type="term" value="F:DNA binding"/>
    <property type="evidence" value="ECO:0007669"/>
    <property type="project" value="UniProtKB-KW"/>
</dbReference>
<evidence type="ECO:0000256" key="2">
    <source>
        <dbReference type="ARBA" id="ARBA00023125"/>
    </source>
</evidence>
<dbReference type="PANTHER" id="PTHR33154">
    <property type="entry name" value="TRANSCRIPTIONAL REGULATOR, ARSR FAMILY"/>
    <property type="match status" value="1"/>
</dbReference>
<reference evidence="5 6" key="1">
    <citation type="submission" date="2020-08" db="EMBL/GenBank/DDBJ databases">
        <title>Genomic Encyclopedia of Type Strains, Phase IV (KMG-IV): sequencing the most valuable type-strain genomes for metagenomic binning, comparative biology and taxonomic classification.</title>
        <authorList>
            <person name="Goeker M."/>
        </authorList>
    </citation>
    <scope>NUCLEOTIDE SEQUENCE [LARGE SCALE GENOMIC DNA]</scope>
    <source>
        <strain evidence="5 6">DSM 23211</strain>
    </source>
</reference>
<dbReference type="SUPFAM" id="SSF46785">
    <property type="entry name" value="Winged helix' DNA-binding domain"/>
    <property type="match status" value="1"/>
</dbReference>
<evidence type="ECO:0000256" key="3">
    <source>
        <dbReference type="ARBA" id="ARBA00023163"/>
    </source>
</evidence>
<evidence type="ECO:0000313" key="6">
    <source>
        <dbReference type="Proteomes" id="UP000523528"/>
    </source>
</evidence>
<dbReference type="InterPro" id="IPR001845">
    <property type="entry name" value="HTH_ArsR_DNA-bd_dom"/>
</dbReference>
<dbReference type="InterPro" id="IPR036388">
    <property type="entry name" value="WH-like_DNA-bd_sf"/>
</dbReference>
<dbReference type="RefSeq" id="WP_246348955.1">
    <property type="nucleotide sequence ID" value="NZ_JACHES010000006.1"/>
</dbReference>
<comment type="caution">
    <text evidence="5">The sequence shown here is derived from an EMBL/GenBank/DDBJ whole genome shotgun (WGS) entry which is preliminary data.</text>
</comment>
<dbReference type="InterPro" id="IPR051081">
    <property type="entry name" value="HTH_MetalResp_TranReg"/>
</dbReference>
<proteinExistence type="predicted"/>
<evidence type="ECO:0000256" key="1">
    <source>
        <dbReference type="ARBA" id="ARBA00023015"/>
    </source>
</evidence>
<keyword evidence="3" id="KW-0804">Transcription</keyword>
<dbReference type="GO" id="GO:0003700">
    <property type="term" value="F:DNA-binding transcription factor activity"/>
    <property type="evidence" value="ECO:0007669"/>
    <property type="project" value="InterPro"/>
</dbReference>
<dbReference type="EMBL" id="JACHES010000006">
    <property type="protein sequence ID" value="MBB6176918.1"/>
    <property type="molecule type" value="Genomic_DNA"/>
</dbReference>
<sequence length="120" mass="14110">MMKKDWQLKDESEINDVIEKAKRTFPFLQDDQLIKDRAQLFKALGDETRLRIVGMLMHTDLCMCEITAGLQLPPSTVTHHLKLLERGKVVHVYKQGKFTIYRLNREAVMSLIQERRDVRV</sequence>
<feature type="domain" description="HTH arsR-type" evidence="4">
    <location>
        <begin position="29"/>
        <end position="120"/>
    </location>
</feature>
<dbReference type="Pfam" id="PF01022">
    <property type="entry name" value="HTH_5"/>
    <property type="match status" value="1"/>
</dbReference>
<keyword evidence="1" id="KW-0805">Transcription regulation</keyword>
<dbReference type="Gene3D" id="1.10.10.10">
    <property type="entry name" value="Winged helix-like DNA-binding domain superfamily/Winged helix DNA-binding domain"/>
    <property type="match status" value="1"/>
</dbReference>
<keyword evidence="2 5" id="KW-0238">DNA-binding</keyword>
<evidence type="ECO:0000259" key="4">
    <source>
        <dbReference type="PROSITE" id="PS50987"/>
    </source>
</evidence>
<evidence type="ECO:0000313" key="5">
    <source>
        <dbReference type="EMBL" id="MBB6176918.1"/>
    </source>
</evidence>
<protein>
    <submittedName>
        <fullName evidence="5">DNA-binding transcriptional ArsR family regulator</fullName>
    </submittedName>
</protein>
<dbReference type="SMART" id="SM00418">
    <property type="entry name" value="HTH_ARSR"/>
    <property type="match status" value="1"/>
</dbReference>
<dbReference type="InterPro" id="IPR036390">
    <property type="entry name" value="WH_DNA-bd_sf"/>
</dbReference>
<dbReference type="PROSITE" id="PS50987">
    <property type="entry name" value="HTH_ARSR_2"/>
    <property type="match status" value="1"/>
</dbReference>
<gene>
    <name evidence="5" type="ORF">HNQ82_001748</name>
</gene>
<accession>A0A7W9YRA7</accession>
<dbReference type="PRINTS" id="PR00778">
    <property type="entry name" value="HTHARSR"/>
</dbReference>
<name>A0A7W9YRA7_9BACL</name>
<dbReference type="AlphaFoldDB" id="A0A7W9YRA7"/>
<organism evidence="5 6">
    <name type="scientific">Anoxybacillus tengchongensis</name>
    <dbReference type="NCBI Taxonomy" id="576944"/>
    <lineage>
        <taxon>Bacteria</taxon>
        <taxon>Bacillati</taxon>
        <taxon>Bacillota</taxon>
        <taxon>Bacilli</taxon>
        <taxon>Bacillales</taxon>
        <taxon>Anoxybacillaceae</taxon>
        <taxon>Anoxybacillus</taxon>
    </lineage>
</organism>
<dbReference type="InterPro" id="IPR011991">
    <property type="entry name" value="ArsR-like_HTH"/>
</dbReference>
<keyword evidence="6" id="KW-1185">Reference proteome</keyword>